<feature type="chain" id="PRO_5041443844" description="Gcn1 N-terminal domain-containing protein" evidence="1">
    <location>
        <begin position="32"/>
        <end position="118"/>
    </location>
</feature>
<evidence type="ECO:0000256" key="1">
    <source>
        <dbReference type="SAM" id="SignalP"/>
    </source>
</evidence>
<dbReference type="PROSITE" id="PS51257">
    <property type="entry name" value="PROKAR_LIPOPROTEIN"/>
    <property type="match status" value="1"/>
</dbReference>
<dbReference type="AlphaFoldDB" id="A0AA39KD67"/>
<feature type="signal peptide" evidence="1">
    <location>
        <begin position="1"/>
        <end position="31"/>
    </location>
</feature>
<keyword evidence="1" id="KW-0732">Signal</keyword>
<proteinExistence type="predicted"/>
<dbReference type="EMBL" id="JAUEPS010000020">
    <property type="protein sequence ID" value="KAK0457629.1"/>
    <property type="molecule type" value="Genomic_DNA"/>
</dbReference>
<gene>
    <name evidence="3" type="ORF">EV420DRAFT_1643480</name>
</gene>
<dbReference type="GeneID" id="85361070"/>
<evidence type="ECO:0000313" key="4">
    <source>
        <dbReference type="Proteomes" id="UP001175211"/>
    </source>
</evidence>
<evidence type="ECO:0000259" key="2">
    <source>
        <dbReference type="Pfam" id="PF12074"/>
    </source>
</evidence>
<accession>A0AA39KD67</accession>
<comment type="caution">
    <text evidence="3">The sequence shown here is derived from an EMBL/GenBank/DDBJ whole genome shotgun (WGS) entry which is preliminary data.</text>
</comment>
<dbReference type="Proteomes" id="UP001175211">
    <property type="component" value="Unassembled WGS sequence"/>
</dbReference>
<reference evidence="3" key="1">
    <citation type="submission" date="2023-06" db="EMBL/GenBank/DDBJ databases">
        <authorList>
            <consortium name="Lawrence Berkeley National Laboratory"/>
            <person name="Ahrendt S."/>
            <person name="Sahu N."/>
            <person name="Indic B."/>
            <person name="Wong-Bajracharya J."/>
            <person name="Merenyi Z."/>
            <person name="Ke H.-M."/>
            <person name="Monk M."/>
            <person name="Kocsube S."/>
            <person name="Drula E."/>
            <person name="Lipzen A."/>
            <person name="Balint B."/>
            <person name="Henrissat B."/>
            <person name="Andreopoulos B."/>
            <person name="Martin F.M."/>
            <person name="Harder C.B."/>
            <person name="Rigling D."/>
            <person name="Ford K.L."/>
            <person name="Foster G.D."/>
            <person name="Pangilinan J."/>
            <person name="Papanicolaou A."/>
            <person name="Barry K."/>
            <person name="LaButti K."/>
            <person name="Viragh M."/>
            <person name="Koriabine M."/>
            <person name="Yan M."/>
            <person name="Riley R."/>
            <person name="Champramary S."/>
            <person name="Plett K.L."/>
            <person name="Tsai I.J."/>
            <person name="Slot J."/>
            <person name="Sipos G."/>
            <person name="Plett J."/>
            <person name="Nagy L.G."/>
            <person name="Grigoriev I.V."/>
        </authorList>
    </citation>
    <scope>NUCLEOTIDE SEQUENCE</scope>
    <source>
        <strain evidence="3">CCBAS 213</strain>
    </source>
</reference>
<feature type="domain" description="Gcn1 N-terminal" evidence="2">
    <location>
        <begin position="10"/>
        <end position="78"/>
    </location>
</feature>
<dbReference type="RefSeq" id="XP_060329928.1">
    <property type="nucleotide sequence ID" value="XM_060477522.1"/>
</dbReference>
<dbReference type="Pfam" id="PF12074">
    <property type="entry name" value="Gcn1_N"/>
    <property type="match status" value="1"/>
</dbReference>
<evidence type="ECO:0000313" key="3">
    <source>
        <dbReference type="EMBL" id="KAK0457629.1"/>
    </source>
</evidence>
<dbReference type="InterPro" id="IPR022716">
    <property type="entry name" value="Gcn1_N"/>
</dbReference>
<organism evidence="3 4">
    <name type="scientific">Armillaria tabescens</name>
    <name type="common">Ringless honey mushroom</name>
    <name type="synonym">Agaricus tabescens</name>
    <dbReference type="NCBI Taxonomy" id="1929756"/>
    <lineage>
        <taxon>Eukaryota</taxon>
        <taxon>Fungi</taxon>
        <taxon>Dikarya</taxon>
        <taxon>Basidiomycota</taxon>
        <taxon>Agaricomycotina</taxon>
        <taxon>Agaricomycetes</taxon>
        <taxon>Agaricomycetidae</taxon>
        <taxon>Agaricales</taxon>
        <taxon>Marasmiineae</taxon>
        <taxon>Physalacriaceae</taxon>
        <taxon>Desarmillaria</taxon>
    </lineage>
</organism>
<protein>
    <recommendedName>
        <fullName evidence="2">Gcn1 N-terminal domain-containing protein</fullName>
    </recommendedName>
</protein>
<keyword evidence="4" id="KW-1185">Reference proteome</keyword>
<sequence length="118" mass="12919">MAKVDDVSVSWNNHSQLAALLLSCIAFLAECDVTVKEQEAVEVLIVAYHELIYVPACQTWIDLCQKVGTDPHDLVSHHIDQLIDSVSSNSLSEAFGFKDASYHAVTTLVFVSPETVVS</sequence>
<name>A0AA39KD67_ARMTA</name>